<reference evidence="1" key="1">
    <citation type="submission" date="2020-02" db="EMBL/GenBank/DDBJ databases">
        <authorList>
            <person name="Palmer J.M."/>
        </authorList>
    </citation>
    <scope>NUCLEOTIDE SEQUENCE</scope>
    <source>
        <strain evidence="1">EPUS1.4</strain>
        <tissue evidence="1">Thallus</tissue>
    </source>
</reference>
<dbReference type="EMBL" id="JAACFV010000056">
    <property type="protein sequence ID" value="KAF7508282.1"/>
    <property type="molecule type" value="Genomic_DNA"/>
</dbReference>
<dbReference type="AlphaFoldDB" id="A0A8H7AJU8"/>
<evidence type="ECO:0000313" key="1">
    <source>
        <dbReference type="EMBL" id="KAF7508282.1"/>
    </source>
</evidence>
<comment type="caution">
    <text evidence="1">The sequence shown here is derived from an EMBL/GenBank/DDBJ whole genome shotgun (WGS) entry which is preliminary data.</text>
</comment>
<accession>A0A8H7AJU8</accession>
<sequence>MNWRPDIQILSGVRTTRHKGLAIPDHLLNTLTLLARLPVSKPVIGSFFLLAWKAVSTNPDIKTSPLLKVRGPERQKSA</sequence>
<dbReference type="Proteomes" id="UP000606974">
    <property type="component" value="Unassembled WGS sequence"/>
</dbReference>
<protein>
    <submittedName>
        <fullName evidence="1">Uncharacterized protein</fullName>
    </submittedName>
</protein>
<keyword evidence="2" id="KW-1185">Reference proteome</keyword>
<name>A0A8H7AJU8_9EURO</name>
<organism evidence="1 2">
    <name type="scientific">Endocarpon pusillum</name>
    <dbReference type="NCBI Taxonomy" id="364733"/>
    <lineage>
        <taxon>Eukaryota</taxon>
        <taxon>Fungi</taxon>
        <taxon>Dikarya</taxon>
        <taxon>Ascomycota</taxon>
        <taxon>Pezizomycotina</taxon>
        <taxon>Eurotiomycetes</taxon>
        <taxon>Chaetothyriomycetidae</taxon>
        <taxon>Verrucariales</taxon>
        <taxon>Verrucariaceae</taxon>
        <taxon>Endocarpon</taxon>
    </lineage>
</organism>
<evidence type="ECO:0000313" key="2">
    <source>
        <dbReference type="Proteomes" id="UP000606974"/>
    </source>
</evidence>
<gene>
    <name evidence="1" type="ORF">GJ744_009427</name>
</gene>
<proteinExistence type="predicted"/>